<sequence>MTLPLIPQVMEWAWEEKVSSTETMMRMREEERKCFENQGSKTLERTARLGALRCLAMLMEGMAESFLFKAALLLDRYSSCCANLPKLPLTCAAIARIMAKLNVGGWYDQNFLLAEMSAGQLTVAKDFATWVGTTFDCMTEEITNSTLKEHELEVLKALDWKVDCPCLEQWLLMFSVRFNGLTGGQNTVQLQMMMQSILHSSHAILMSETVAQKLSHGDLAMGLFCANVLLLLHGDSPLMSLKPYEVSEMEWSGLFTSLAACKPGKADRASGEASSRLLDTLCLTVQQNEKEIGEKVHHAVREYQNAFGRISVI</sequence>
<dbReference type="Proteomes" id="UP001642484">
    <property type="component" value="Unassembled WGS sequence"/>
</dbReference>
<evidence type="ECO:0000313" key="2">
    <source>
        <dbReference type="Proteomes" id="UP001642484"/>
    </source>
</evidence>
<dbReference type="EMBL" id="CAXAMN010021529">
    <property type="protein sequence ID" value="CAK9060545.1"/>
    <property type="molecule type" value="Genomic_DNA"/>
</dbReference>
<comment type="caution">
    <text evidence="1">The sequence shown here is derived from an EMBL/GenBank/DDBJ whole genome shotgun (WGS) entry which is preliminary data.</text>
</comment>
<accession>A0ABP0NDZ3</accession>
<organism evidence="1 2">
    <name type="scientific">Durusdinium trenchii</name>
    <dbReference type="NCBI Taxonomy" id="1381693"/>
    <lineage>
        <taxon>Eukaryota</taxon>
        <taxon>Sar</taxon>
        <taxon>Alveolata</taxon>
        <taxon>Dinophyceae</taxon>
        <taxon>Suessiales</taxon>
        <taxon>Symbiodiniaceae</taxon>
        <taxon>Durusdinium</taxon>
    </lineage>
</organism>
<protein>
    <submittedName>
        <fullName evidence="1">Uncharacterized protein</fullName>
    </submittedName>
</protein>
<reference evidence="1 2" key="1">
    <citation type="submission" date="2024-02" db="EMBL/GenBank/DDBJ databases">
        <authorList>
            <person name="Chen Y."/>
            <person name="Shah S."/>
            <person name="Dougan E. K."/>
            <person name="Thang M."/>
            <person name="Chan C."/>
        </authorList>
    </citation>
    <scope>NUCLEOTIDE SEQUENCE [LARGE SCALE GENOMIC DNA]</scope>
</reference>
<evidence type="ECO:0000313" key="1">
    <source>
        <dbReference type="EMBL" id="CAK9060545.1"/>
    </source>
</evidence>
<keyword evidence="2" id="KW-1185">Reference proteome</keyword>
<gene>
    <name evidence="1" type="ORF">CCMP2556_LOCUS29792</name>
</gene>
<name>A0ABP0NDZ3_9DINO</name>
<proteinExistence type="predicted"/>